<dbReference type="RefSeq" id="WP_066547680.1">
    <property type="nucleotide sequence ID" value="NZ_MASJ01000039.1"/>
</dbReference>
<accession>A0A1C0Y6Z4</accession>
<evidence type="ECO:0000256" key="1">
    <source>
        <dbReference type="SAM" id="Phobius"/>
    </source>
</evidence>
<gene>
    <name evidence="2" type="ORF">A6M13_05900</name>
</gene>
<proteinExistence type="predicted"/>
<keyword evidence="1" id="KW-1133">Transmembrane helix</keyword>
<keyword evidence="3" id="KW-1185">Reference proteome</keyword>
<dbReference type="Proteomes" id="UP000093199">
    <property type="component" value="Unassembled WGS sequence"/>
</dbReference>
<reference evidence="2 3" key="1">
    <citation type="submission" date="2016-07" db="EMBL/GenBank/DDBJ databases">
        <title>Caryophanon tenue genome sequencing.</title>
        <authorList>
            <person name="Verma A."/>
            <person name="Pal Y."/>
            <person name="Krishnamurthi S."/>
        </authorList>
    </citation>
    <scope>NUCLEOTIDE SEQUENCE [LARGE SCALE GENOMIC DNA]</scope>
    <source>
        <strain evidence="2 3">DSM 14152</strain>
    </source>
</reference>
<evidence type="ECO:0000313" key="3">
    <source>
        <dbReference type="Proteomes" id="UP000093199"/>
    </source>
</evidence>
<dbReference type="AlphaFoldDB" id="A0A1C0Y6Z4"/>
<comment type="caution">
    <text evidence="2">The sequence shown here is derived from an EMBL/GenBank/DDBJ whole genome shotgun (WGS) entry which is preliminary data.</text>
</comment>
<evidence type="ECO:0000313" key="2">
    <source>
        <dbReference type="EMBL" id="OCS82932.1"/>
    </source>
</evidence>
<name>A0A1C0Y6Z4_9BACL</name>
<feature type="transmembrane region" description="Helical" evidence="1">
    <location>
        <begin position="79"/>
        <end position="100"/>
    </location>
</feature>
<dbReference type="EMBL" id="MASJ01000039">
    <property type="protein sequence ID" value="OCS82932.1"/>
    <property type="molecule type" value="Genomic_DNA"/>
</dbReference>
<dbReference type="STRING" id="33978.A6M13_05900"/>
<protein>
    <submittedName>
        <fullName evidence="2">Uncharacterized protein</fullName>
    </submittedName>
</protein>
<feature type="transmembrane region" description="Helical" evidence="1">
    <location>
        <begin position="53"/>
        <end position="72"/>
    </location>
</feature>
<sequence>MQRTLSIRGRFWIAALAVALVSLILALFVPLTYSETKYHSLDVVYWYVPFKNYVLFAAGLGCIVVLLFILGFARHIATYSSAVVLGIAAVALMYMSFLSITTFDEERMYIKDVFTEHSYKWTDMAAITLQYDDIQLTEDYVFTFKDGSSVLIENNRQFDEASNFIYTTARQHDIVYSEERVIK</sequence>
<keyword evidence="1" id="KW-0472">Membrane</keyword>
<organism evidence="2 3">
    <name type="scientific">Caryophanon tenue</name>
    <dbReference type="NCBI Taxonomy" id="33978"/>
    <lineage>
        <taxon>Bacteria</taxon>
        <taxon>Bacillati</taxon>
        <taxon>Bacillota</taxon>
        <taxon>Bacilli</taxon>
        <taxon>Bacillales</taxon>
        <taxon>Caryophanaceae</taxon>
        <taxon>Caryophanon</taxon>
    </lineage>
</organism>
<feature type="transmembrane region" description="Helical" evidence="1">
    <location>
        <begin position="12"/>
        <end position="33"/>
    </location>
</feature>
<keyword evidence="1" id="KW-0812">Transmembrane</keyword>
<dbReference type="OrthoDB" id="2851476at2"/>